<organism evidence="1 2">
    <name type="scientific">Vairimorpha ceranae</name>
    <dbReference type="NCBI Taxonomy" id="40302"/>
    <lineage>
        <taxon>Eukaryota</taxon>
        <taxon>Fungi</taxon>
        <taxon>Fungi incertae sedis</taxon>
        <taxon>Microsporidia</taxon>
        <taxon>Nosematidae</taxon>
        <taxon>Vairimorpha</taxon>
    </lineage>
</organism>
<reference evidence="1 2" key="1">
    <citation type="journal article" date="2015" name="Environ. Microbiol.">
        <title>Genome analyses suggest the presence of polyploidy and recent human-driven expansions in eight global populations of the honeybee pathogen Nosema ceranae.</title>
        <authorList>
            <person name="Pelin A."/>
            <person name="Selman M."/>
            <person name="Aris-Brosou S."/>
            <person name="Farinelli L."/>
            <person name="Corradi N."/>
        </authorList>
    </citation>
    <scope>NUCLEOTIDE SEQUENCE [LARGE SCALE GENOMIC DNA]</scope>
    <source>
        <strain evidence="1 2">PA08 1199</strain>
    </source>
</reference>
<protein>
    <submittedName>
        <fullName evidence="1">Uncharacterized protein</fullName>
    </submittedName>
</protein>
<dbReference type="RefSeq" id="XP_024329998.1">
    <property type="nucleotide sequence ID" value="XM_024476653.1"/>
</dbReference>
<dbReference type="Proteomes" id="UP000034350">
    <property type="component" value="Unassembled WGS sequence"/>
</dbReference>
<evidence type="ECO:0000313" key="2">
    <source>
        <dbReference type="Proteomes" id="UP000034350"/>
    </source>
</evidence>
<sequence>MDNKINKKPSQRLSRNFSNKHNLSLKFSKPYKLLFVFAKIDIIIL</sequence>
<proteinExistence type="predicted"/>
<keyword evidence="2" id="KW-1185">Reference proteome</keyword>
<dbReference type="GeneID" id="36321609"/>
<name>A0A0F9W998_9MICR</name>
<dbReference type="EMBL" id="JPQZ01000093">
    <property type="protein sequence ID" value="KKO74256.1"/>
    <property type="molecule type" value="Genomic_DNA"/>
</dbReference>
<gene>
    <name evidence="1" type="ORF">AAJ76_9300010202</name>
</gene>
<accession>A0A0F9W998</accession>
<dbReference type="AlphaFoldDB" id="A0A0F9W998"/>
<evidence type="ECO:0000313" key="1">
    <source>
        <dbReference type="EMBL" id="KKO74256.1"/>
    </source>
</evidence>
<comment type="caution">
    <text evidence="1">The sequence shown here is derived from an EMBL/GenBank/DDBJ whole genome shotgun (WGS) entry which is preliminary data.</text>
</comment>
<dbReference type="VEuPathDB" id="MicrosporidiaDB:AAJ76_9300010202"/>